<proteinExistence type="predicted"/>
<dbReference type="Proteomes" id="UP001595891">
    <property type="component" value="Unassembled WGS sequence"/>
</dbReference>
<dbReference type="RefSeq" id="WP_262847386.1">
    <property type="nucleotide sequence ID" value="NZ_JANZYP010000062.1"/>
</dbReference>
<dbReference type="InterPro" id="IPR053024">
    <property type="entry name" value="Fungal_surface_NADase"/>
</dbReference>
<dbReference type="PANTHER" id="PTHR42059">
    <property type="entry name" value="TNT DOMAIN-CONTAINING PROTEIN"/>
    <property type="match status" value="1"/>
</dbReference>
<gene>
    <name evidence="3" type="ORF">ACFO8L_05670</name>
</gene>
<dbReference type="PANTHER" id="PTHR42059:SF1">
    <property type="entry name" value="TNT DOMAIN-CONTAINING PROTEIN"/>
    <property type="match status" value="1"/>
</dbReference>
<protein>
    <submittedName>
        <fullName evidence="3">TNT domain-containing protein</fullName>
    </submittedName>
</protein>
<sequence>MRNFRRRASLIAAIGIVTASLTGAPAQAGARGAAGPPTAAATATGAVRASSVPAWSADAHAPAVTKRHDPDGPVCAAPYVNEDQRLGPKNLPKEGVLGRILRGYVPLGGIPPQRFLDRYWNWEAAAYRYPPDFGFGHAGGYSNGRVLVAGMTLRVGEKLDRFGGENGSFLSPLGTPYAERAIPPTNLTTFPTAPQYPCGYHAYRVIREFAVDVGPSAAAFQQPGGGNQYHLVSRYVPEAPQSRDEVSVIWLVDNGYLSRLN</sequence>
<keyword evidence="1" id="KW-0732">Signal</keyword>
<accession>A0ABV9E8D4</accession>
<dbReference type="EMBL" id="JBHSFN010000002">
    <property type="protein sequence ID" value="MFC4585548.1"/>
    <property type="molecule type" value="Genomic_DNA"/>
</dbReference>
<reference evidence="4" key="1">
    <citation type="journal article" date="2019" name="Int. J. Syst. Evol. Microbiol.">
        <title>The Global Catalogue of Microorganisms (GCM) 10K type strain sequencing project: providing services to taxonomists for standard genome sequencing and annotation.</title>
        <authorList>
            <consortium name="The Broad Institute Genomics Platform"/>
            <consortium name="The Broad Institute Genome Sequencing Center for Infectious Disease"/>
            <person name="Wu L."/>
            <person name="Ma J."/>
        </authorList>
    </citation>
    <scope>NUCLEOTIDE SEQUENCE [LARGE SCALE GENOMIC DNA]</scope>
    <source>
        <strain evidence="4">CCUG 49560</strain>
    </source>
</reference>
<evidence type="ECO:0000313" key="4">
    <source>
        <dbReference type="Proteomes" id="UP001595891"/>
    </source>
</evidence>
<feature type="domain" description="TNT" evidence="2">
    <location>
        <begin position="152"/>
        <end position="259"/>
    </location>
</feature>
<dbReference type="InterPro" id="IPR025331">
    <property type="entry name" value="TNT"/>
</dbReference>
<keyword evidence="4" id="KW-1185">Reference proteome</keyword>
<organism evidence="3 4">
    <name type="scientific">Sphaerisporangium corydalis</name>
    <dbReference type="NCBI Taxonomy" id="1441875"/>
    <lineage>
        <taxon>Bacteria</taxon>
        <taxon>Bacillati</taxon>
        <taxon>Actinomycetota</taxon>
        <taxon>Actinomycetes</taxon>
        <taxon>Streptosporangiales</taxon>
        <taxon>Streptosporangiaceae</taxon>
        <taxon>Sphaerisporangium</taxon>
    </lineage>
</organism>
<feature type="signal peptide" evidence="1">
    <location>
        <begin position="1"/>
        <end position="28"/>
    </location>
</feature>
<feature type="chain" id="PRO_5045259432" evidence="1">
    <location>
        <begin position="29"/>
        <end position="261"/>
    </location>
</feature>
<evidence type="ECO:0000259" key="2">
    <source>
        <dbReference type="Pfam" id="PF14021"/>
    </source>
</evidence>
<name>A0ABV9E8D4_9ACTN</name>
<dbReference type="Pfam" id="PF14021">
    <property type="entry name" value="TNT"/>
    <property type="match status" value="1"/>
</dbReference>
<evidence type="ECO:0000313" key="3">
    <source>
        <dbReference type="EMBL" id="MFC4585548.1"/>
    </source>
</evidence>
<comment type="caution">
    <text evidence="3">The sequence shown here is derived from an EMBL/GenBank/DDBJ whole genome shotgun (WGS) entry which is preliminary data.</text>
</comment>
<evidence type="ECO:0000256" key="1">
    <source>
        <dbReference type="SAM" id="SignalP"/>
    </source>
</evidence>